<dbReference type="Pfam" id="PF15511">
    <property type="entry name" value="CENP-T_C"/>
    <property type="match status" value="1"/>
</dbReference>
<feature type="compositionally biased region" description="Acidic residues" evidence="5">
    <location>
        <begin position="320"/>
        <end position="350"/>
    </location>
</feature>
<evidence type="ECO:0000256" key="4">
    <source>
        <dbReference type="ARBA" id="ARBA00023242"/>
    </source>
</evidence>
<dbReference type="GO" id="GO:0005694">
    <property type="term" value="C:chromosome"/>
    <property type="evidence" value="ECO:0007669"/>
    <property type="project" value="UniProtKB-SubCell"/>
</dbReference>
<protein>
    <submittedName>
        <fullName evidence="7">Centromere kinetochore component CENP-T-domain-containing protein</fullName>
    </submittedName>
</protein>
<dbReference type="GO" id="GO:0071821">
    <property type="term" value="C:FANCM-MHF complex"/>
    <property type="evidence" value="ECO:0007669"/>
    <property type="project" value="TreeGrafter"/>
</dbReference>
<proteinExistence type="predicted"/>
<dbReference type="InterPro" id="IPR009072">
    <property type="entry name" value="Histone-fold"/>
</dbReference>
<dbReference type="GO" id="GO:0003682">
    <property type="term" value="F:chromatin binding"/>
    <property type="evidence" value="ECO:0007669"/>
    <property type="project" value="TreeGrafter"/>
</dbReference>
<dbReference type="GO" id="GO:0031297">
    <property type="term" value="P:replication fork processing"/>
    <property type="evidence" value="ECO:0007669"/>
    <property type="project" value="TreeGrafter"/>
</dbReference>
<dbReference type="OrthoDB" id="10071681at2759"/>
<dbReference type="Gene3D" id="1.10.20.10">
    <property type="entry name" value="Histone, subunit A"/>
    <property type="match status" value="1"/>
</dbReference>
<feature type="region of interest" description="Disordered" evidence="5">
    <location>
        <begin position="1"/>
        <end position="180"/>
    </location>
</feature>
<feature type="region of interest" description="Disordered" evidence="5">
    <location>
        <begin position="320"/>
        <end position="366"/>
    </location>
</feature>
<keyword evidence="4" id="KW-0539">Nucleus</keyword>
<evidence type="ECO:0000256" key="5">
    <source>
        <dbReference type="SAM" id="MobiDB-lite"/>
    </source>
</evidence>
<reference evidence="7" key="1">
    <citation type="journal article" date="2021" name="Nat. Commun.">
        <title>Genetic determinants of endophytism in the Arabidopsis root mycobiome.</title>
        <authorList>
            <person name="Mesny F."/>
            <person name="Miyauchi S."/>
            <person name="Thiergart T."/>
            <person name="Pickel B."/>
            <person name="Atanasova L."/>
            <person name="Karlsson M."/>
            <person name="Huettel B."/>
            <person name="Barry K.W."/>
            <person name="Haridas S."/>
            <person name="Chen C."/>
            <person name="Bauer D."/>
            <person name="Andreopoulos W."/>
            <person name="Pangilinan J."/>
            <person name="LaButti K."/>
            <person name="Riley R."/>
            <person name="Lipzen A."/>
            <person name="Clum A."/>
            <person name="Drula E."/>
            <person name="Henrissat B."/>
            <person name="Kohler A."/>
            <person name="Grigoriev I.V."/>
            <person name="Martin F.M."/>
            <person name="Hacquard S."/>
        </authorList>
    </citation>
    <scope>NUCLEOTIDE SEQUENCE</scope>
    <source>
        <strain evidence="7">MPI-CAGE-CH-0235</strain>
    </source>
</reference>
<evidence type="ECO:0000256" key="1">
    <source>
        <dbReference type="ARBA" id="ARBA00004123"/>
    </source>
</evidence>
<feature type="compositionally biased region" description="Acidic residues" evidence="5">
    <location>
        <begin position="156"/>
        <end position="167"/>
    </location>
</feature>
<sequence length="447" mass="49297">MDETPTNLSNGRTPGRTPMRRAISAEPPSSRRSIHTPLDRTAPRDLLNSVRRGTSASGGRRNNAPTPHATAARRALHQRRTALFTPGKNRRKSQLQQRETPHGLLSNLAKALAPHSKRIVSSSSPREGTSSSIAPIMEEEDDDELPIDRPRLSLPIDDDDDDDDDDLQPPLSSGLENDNLTVQSIELPRRFISEPPDSRLSRGSFGSVGVSDYFEQNEHSEEIGQHSDFFPGLFDNLQAQIAANEGGYERMDDITQRTNLGRESDFGLQMPVEVDEQTTFLLSEPAPELTHTSLVAESPVAEAHAENAQDTEPLIAFADDDDDDDNHGGFEEMDGQMEDVEDNDAEEDATAVDRGARASQARKKQKKVSRLGIEYPALPPSFVKRVAQTALQSSSLNNPRISADTLEALTQASEWFFEQLGDDLGAYAGHAKRKTIEESDVVTLMRR</sequence>
<evidence type="ECO:0000256" key="3">
    <source>
        <dbReference type="ARBA" id="ARBA00022454"/>
    </source>
</evidence>
<gene>
    <name evidence="7" type="ORF">B0I35DRAFT_360802</name>
</gene>
<comment type="caution">
    <text evidence="7">The sequence shown here is derived from an EMBL/GenBank/DDBJ whole genome shotgun (WGS) entry which is preliminary data.</text>
</comment>
<comment type="subcellular location">
    <subcellularLocation>
        <location evidence="2">Chromosome</location>
    </subcellularLocation>
    <subcellularLocation>
        <location evidence="1">Nucleus</location>
    </subcellularLocation>
</comment>
<dbReference type="CDD" id="cd22920">
    <property type="entry name" value="HFD_CENP-T"/>
    <property type="match status" value="1"/>
</dbReference>
<feature type="domain" description="CENP-T/Histone H4 histone fold" evidence="6">
    <location>
        <begin position="372"/>
        <end position="447"/>
    </location>
</feature>
<evidence type="ECO:0000313" key="7">
    <source>
        <dbReference type="EMBL" id="KAH7308448.1"/>
    </source>
</evidence>
<dbReference type="AlphaFoldDB" id="A0A8K0WL10"/>
<evidence type="ECO:0000259" key="6">
    <source>
        <dbReference type="Pfam" id="PF15511"/>
    </source>
</evidence>
<dbReference type="EMBL" id="JAGPNK010000015">
    <property type="protein sequence ID" value="KAH7308448.1"/>
    <property type="molecule type" value="Genomic_DNA"/>
</dbReference>
<dbReference type="SUPFAM" id="SSF47113">
    <property type="entry name" value="Histone-fold"/>
    <property type="match status" value="1"/>
</dbReference>
<dbReference type="GO" id="GO:0046982">
    <property type="term" value="F:protein heterodimerization activity"/>
    <property type="evidence" value="ECO:0007669"/>
    <property type="project" value="InterPro"/>
</dbReference>
<name>A0A8K0WL10_9HYPO</name>
<dbReference type="Proteomes" id="UP000813444">
    <property type="component" value="Unassembled WGS sequence"/>
</dbReference>
<evidence type="ECO:0000256" key="2">
    <source>
        <dbReference type="ARBA" id="ARBA00004286"/>
    </source>
</evidence>
<dbReference type="GO" id="GO:0000712">
    <property type="term" value="P:resolution of meiotic recombination intermediates"/>
    <property type="evidence" value="ECO:0007669"/>
    <property type="project" value="TreeGrafter"/>
</dbReference>
<keyword evidence="8" id="KW-1185">Reference proteome</keyword>
<feature type="compositionally biased region" description="Low complexity" evidence="5">
    <location>
        <begin position="62"/>
        <end position="73"/>
    </location>
</feature>
<dbReference type="InterPro" id="IPR035425">
    <property type="entry name" value="CENP-T/H4_C"/>
</dbReference>
<feature type="compositionally biased region" description="Polar residues" evidence="5">
    <location>
        <begin position="170"/>
        <end position="180"/>
    </location>
</feature>
<dbReference type="PANTHER" id="PTHR22980:SF5">
    <property type="entry name" value="CENP-T_HISTONE H4 HISTONE FOLD DOMAIN-CONTAINING PROTEIN"/>
    <property type="match status" value="1"/>
</dbReference>
<accession>A0A8K0WL10</accession>
<organism evidence="7 8">
    <name type="scientific">Stachybotrys elegans</name>
    <dbReference type="NCBI Taxonomy" id="80388"/>
    <lineage>
        <taxon>Eukaryota</taxon>
        <taxon>Fungi</taxon>
        <taxon>Dikarya</taxon>
        <taxon>Ascomycota</taxon>
        <taxon>Pezizomycotina</taxon>
        <taxon>Sordariomycetes</taxon>
        <taxon>Hypocreomycetidae</taxon>
        <taxon>Hypocreales</taxon>
        <taxon>Stachybotryaceae</taxon>
        <taxon>Stachybotrys</taxon>
    </lineage>
</organism>
<dbReference type="PANTHER" id="PTHR22980">
    <property type="entry name" value="CORTISTATIN"/>
    <property type="match status" value="1"/>
</dbReference>
<feature type="compositionally biased region" description="Low complexity" evidence="5">
    <location>
        <begin position="121"/>
        <end position="132"/>
    </location>
</feature>
<evidence type="ECO:0000313" key="8">
    <source>
        <dbReference type="Proteomes" id="UP000813444"/>
    </source>
</evidence>
<keyword evidence="3" id="KW-0158">Chromosome</keyword>
<feature type="compositionally biased region" description="Polar residues" evidence="5">
    <location>
        <begin position="1"/>
        <end position="12"/>
    </location>
</feature>